<dbReference type="PIRSF" id="PIRSF000025">
    <property type="entry name" value="Cytc_Bsub_c550"/>
    <property type="match status" value="1"/>
</dbReference>
<evidence type="ECO:0000313" key="11">
    <source>
        <dbReference type="Proteomes" id="UP000199427"/>
    </source>
</evidence>
<feature type="domain" description="Cytochrome c" evidence="9">
    <location>
        <begin position="68"/>
        <end position="141"/>
    </location>
</feature>
<dbReference type="GO" id="GO:0009055">
    <property type="term" value="F:electron transfer activity"/>
    <property type="evidence" value="ECO:0007669"/>
    <property type="project" value="InterPro"/>
</dbReference>
<dbReference type="Pfam" id="PF13442">
    <property type="entry name" value="Cytochrome_CBB3"/>
    <property type="match status" value="1"/>
</dbReference>
<evidence type="ECO:0000256" key="4">
    <source>
        <dbReference type="ARBA" id="ARBA00022982"/>
    </source>
</evidence>
<keyword evidence="2 6" id="KW-0349">Heme</keyword>
<comment type="PTM">
    <text evidence="6">Binds 1 heme c group covalently per subunit.</text>
</comment>
<feature type="region of interest" description="Disordered" evidence="8">
    <location>
        <begin position="38"/>
        <end position="74"/>
    </location>
</feature>
<dbReference type="Proteomes" id="UP000199427">
    <property type="component" value="Unassembled WGS sequence"/>
</dbReference>
<reference evidence="10 11" key="1">
    <citation type="submission" date="2016-10" db="EMBL/GenBank/DDBJ databases">
        <authorList>
            <person name="de Groot N.N."/>
        </authorList>
    </citation>
    <scope>NUCLEOTIDE SEQUENCE [LARGE SCALE GENOMIC DNA]</scope>
    <source>
        <strain evidence="10 11">DSM 21633</strain>
    </source>
</reference>
<evidence type="ECO:0000256" key="5">
    <source>
        <dbReference type="ARBA" id="ARBA00023004"/>
    </source>
</evidence>
<feature type="binding site" description="covalent" evidence="6">
    <location>
        <position position="81"/>
    </location>
    <ligand>
        <name>heme c</name>
        <dbReference type="ChEBI" id="CHEBI:61717"/>
    </ligand>
</feature>
<dbReference type="GO" id="GO:0020037">
    <property type="term" value="F:heme binding"/>
    <property type="evidence" value="ECO:0007669"/>
    <property type="project" value="InterPro"/>
</dbReference>
<keyword evidence="11" id="KW-1185">Reference proteome</keyword>
<dbReference type="InterPro" id="IPR036909">
    <property type="entry name" value="Cyt_c-like_dom_sf"/>
</dbReference>
<keyword evidence="1" id="KW-0813">Transport</keyword>
<gene>
    <name evidence="10" type="ORF">SAMN05216362_10957</name>
</gene>
<keyword evidence="4" id="KW-0249">Electron transport</keyword>
<feature type="binding site" description="axial binding residue" evidence="7">
    <location>
        <position position="120"/>
    </location>
    <ligand>
        <name>heme c</name>
        <dbReference type="ChEBI" id="CHEBI:61717"/>
    </ligand>
    <ligandPart>
        <name>Fe</name>
        <dbReference type="ChEBI" id="CHEBI:18248"/>
    </ligandPart>
</feature>
<dbReference type="InterPro" id="IPR012218">
    <property type="entry name" value="Cyt_c_BACSU-c550-type"/>
</dbReference>
<dbReference type="EMBL" id="FOES01000009">
    <property type="protein sequence ID" value="SEQ24735.1"/>
    <property type="molecule type" value="Genomic_DNA"/>
</dbReference>
<dbReference type="InterPro" id="IPR009056">
    <property type="entry name" value="Cyt_c-like_dom"/>
</dbReference>
<organism evidence="10 11">
    <name type="scientific">Piscibacillus halophilus</name>
    <dbReference type="NCBI Taxonomy" id="571933"/>
    <lineage>
        <taxon>Bacteria</taxon>
        <taxon>Bacillati</taxon>
        <taxon>Bacillota</taxon>
        <taxon>Bacilli</taxon>
        <taxon>Bacillales</taxon>
        <taxon>Bacillaceae</taxon>
        <taxon>Piscibacillus</taxon>
    </lineage>
</organism>
<dbReference type="PANTHER" id="PTHR37823:SF4">
    <property type="entry name" value="MENAQUINOL-CYTOCHROME C REDUCTASE CYTOCHROME B_C SUBUNIT"/>
    <property type="match status" value="1"/>
</dbReference>
<evidence type="ECO:0000313" key="10">
    <source>
        <dbReference type="EMBL" id="SEQ24735.1"/>
    </source>
</evidence>
<evidence type="ECO:0000256" key="8">
    <source>
        <dbReference type="SAM" id="MobiDB-lite"/>
    </source>
</evidence>
<dbReference type="PANTHER" id="PTHR37823">
    <property type="entry name" value="CYTOCHROME C-553-LIKE"/>
    <property type="match status" value="1"/>
</dbReference>
<evidence type="ECO:0000256" key="1">
    <source>
        <dbReference type="ARBA" id="ARBA00022448"/>
    </source>
</evidence>
<evidence type="ECO:0000256" key="3">
    <source>
        <dbReference type="ARBA" id="ARBA00022723"/>
    </source>
</evidence>
<dbReference type="SUPFAM" id="SSF46626">
    <property type="entry name" value="Cytochrome c"/>
    <property type="match status" value="1"/>
</dbReference>
<evidence type="ECO:0000256" key="6">
    <source>
        <dbReference type="PIRSR" id="PIRSR000025-1"/>
    </source>
</evidence>
<dbReference type="PROSITE" id="PS51007">
    <property type="entry name" value="CYTC"/>
    <property type="match status" value="1"/>
</dbReference>
<dbReference type="InterPro" id="IPR051811">
    <property type="entry name" value="Cytochrome_c550/c551-like"/>
</dbReference>
<name>A0A1H9EGI3_9BACI</name>
<evidence type="ECO:0000256" key="7">
    <source>
        <dbReference type="PIRSR" id="PIRSR000025-2"/>
    </source>
</evidence>
<keyword evidence="5 7" id="KW-0408">Iron</keyword>
<protein>
    <submittedName>
        <fullName evidence="10">Cytochrome c551</fullName>
    </submittedName>
</protein>
<proteinExistence type="predicted"/>
<accession>A0A1H9EGI3</accession>
<feature type="binding site" description="axial binding residue" evidence="7">
    <location>
        <position position="85"/>
    </location>
    <ligand>
        <name>heme c</name>
        <dbReference type="ChEBI" id="CHEBI:61717"/>
    </ligand>
    <ligandPart>
        <name>Fe</name>
        <dbReference type="ChEBI" id="CHEBI:18248"/>
    </ligandPart>
</feature>
<sequence>MKKGVYYYHDIQKEEVKIMKKLLVGVFSVMLVLAACGGGDDTDDNGDTGGTGEESGQEQENGDGGAEETAQAGEELYNTNCAQCHGADLTGGAGPSLENVGDEYSVDDIVDIIQNGKGQMPAQDHLSEEESQQIAEWLVNR</sequence>
<evidence type="ECO:0000256" key="2">
    <source>
        <dbReference type="ARBA" id="ARBA00022617"/>
    </source>
</evidence>
<feature type="binding site" description="covalent" evidence="6">
    <location>
        <position position="84"/>
    </location>
    <ligand>
        <name>heme c</name>
        <dbReference type="ChEBI" id="CHEBI:61717"/>
    </ligand>
</feature>
<dbReference type="GO" id="GO:0016020">
    <property type="term" value="C:membrane"/>
    <property type="evidence" value="ECO:0007669"/>
    <property type="project" value="InterPro"/>
</dbReference>
<dbReference type="AlphaFoldDB" id="A0A1H9EGI3"/>
<evidence type="ECO:0000259" key="9">
    <source>
        <dbReference type="PROSITE" id="PS51007"/>
    </source>
</evidence>
<keyword evidence="3 7" id="KW-0479">Metal-binding</keyword>
<dbReference type="GO" id="GO:0005506">
    <property type="term" value="F:iron ion binding"/>
    <property type="evidence" value="ECO:0007669"/>
    <property type="project" value="InterPro"/>
</dbReference>
<dbReference type="STRING" id="571933.SAMN05216362_10957"/>
<dbReference type="Gene3D" id="1.10.760.10">
    <property type="entry name" value="Cytochrome c-like domain"/>
    <property type="match status" value="1"/>
</dbReference>